<keyword evidence="4 6" id="KW-1133">Transmembrane helix</keyword>
<evidence type="ECO:0000256" key="1">
    <source>
        <dbReference type="ARBA" id="ARBA00004651"/>
    </source>
</evidence>
<dbReference type="Proteomes" id="UP000011632">
    <property type="component" value="Unassembled WGS sequence"/>
</dbReference>
<dbReference type="AlphaFoldDB" id="L9Y5A5"/>
<dbReference type="EMBL" id="AOID01000026">
    <property type="protein sequence ID" value="ELY68038.1"/>
    <property type="molecule type" value="Genomic_DNA"/>
</dbReference>
<accession>L9Y5A5</accession>
<comment type="subcellular location">
    <subcellularLocation>
        <location evidence="1">Cell membrane</location>
        <topology evidence="1">Multi-pass membrane protein</topology>
    </subcellularLocation>
</comment>
<evidence type="ECO:0000256" key="5">
    <source>
        <dbReference type="ARBA" id="ARBA00023136"/>
    </source>
</evidence>
<sequence>MAGSIAHAAFLSLLPLLLLLLIVVGAVGNEYMTERLVALARDHLSPAGQGLVYEALTHASQRAGASLIGIASLLWGMVRIVRGLNTAFDELYGESDESLREAVVDGLVVFVVIAVATVGTSLATATLATIDHPVIVALTPIALFCGLVVAFFPVYYVFPDVDVSVREALPGTVIAAAGWVVLEALFGIYADLVNTVGTYDTFGAVILLVVWLYGTAFVLLVGAAVNVVIGDKRTESSADESDGRESAGSVRA</sequence>
<feature type="transmembrane region" description="Helical" evidence="6">
    <location>
        <begin position="168"/>
        <end position="190"/>
    </location>
</feature>
<dbReference type="STRING" id="1227496.C489_08540"/>
<gene>
    <name evidence="7" type="ORF">C489_08540</name>
</gene>
<feature type="transmembrane region" description="Helical" evidence="6">
    <location>
        <begin position="202"/>
        <end position="229"/>
    </location>
</feature>
<evidence type="ECO:0000256" key="2">
    <source>
        <dbReference type="ARBA" id="ARBA00022475"/>
    </source>
</evidence>
<keyword evidence="8" id="KW-1185">Reference proteome</keyword>
<dbReference type="GO" id="GO:0005886">
    <property type="term" value="C:plasma membrane"/>
    <property type="evidence" value="ECO:0007669"/>
    <property type="project" value="UniProtKB-SubCell"/>
</dbReference>
<comment type="caution">
    <text evidence="7">The sequence shown here is derived from an EMBL/GenBank/DDBJ whole genome shotgun (WGS) entry which is preliminary data.</text>
</comment>
<dbReference type="PANTHER" id="PTHR30213">
    <property type="entry name" value="INNER MEMBRANE PROTEIN YHJD"/>
    <property type="match status" value="1"/>
</dbReference>
<feature type="transmembrane region" description="Helical" evidence="6">
    <location>
        <begin position="134"/>
        <end position="156"/>
    </location>
</feature>
<feature type="transmembrane region" description="Helical" evidence="6">
    <location>
        <begin position="102"/>
        <end position="128"/>
    </location>
</feature>
<dbReference type="PANTHER" id="PTHR30213:SF0">
    <property type="entry name" value="UPF0761 MEMBRANE PROTEIN YIHY"/>
    <property type="match status" value="1"/>
</dbReference>
<evidence type="ECO:0000313" key="8">
    <source>
        <dbReference type="Proteomes" id="UP000011632"/>
    </source>
</evidence>
<evidence type="ECO:0000256" key="4">
    <source>
        <dbReference type="ARBA" id="ARBA00022989"/>
    </source>
</evidence>
<dbReference type="InterPro" id="IPR017039">
    <property type="entry name" value="Virul_fac_BrkB"/>
</dbReference>
<protein>
    <submittedName>
        <fullName evidence="7">Ribonuclease BN</fullName>
    </submittedName>
</protein>
<dbReference type="PIRSF" id="PIRSF035875">
    <property type="entry name" value="RNase_BN"/>
    <property type="match status" value="1"/>
</dbReference>
<evidence type="ECO:0000256" key="3">
    <source>
        <dbReference type="ARBA" id="ARBA00022692"/>
    </source>
</evidence>
<evidence type="ECO:0000256" key="6">
    <source>
        <dbReference type="SAM" id="Phobius"/>
    </source>
</evidence>
<keyword evidence="5 6" id="KW-0472">Membrane</keyword>
<dbReference type="Pfam" id="PF03631">
    <property type="entry name" value="Virul_fac_BrkB"/>
    <property type="match status" value="1"/>
</dbReference>
<keyword evidence="3 6" id="KW-0812">Transmembrane</keyword>
<proteinExistence type="predicted"/>
<organism evidence="7 8">
    <name type="scientific">Natrinema versiforme JCM 10478</name>
    <dbReference type="NCBI Taxonomy" id="1227496"/>
    <lineage>
        <taxon>Archaea</taxon>
        <taxon>Methanobacteriati</taxon>
        <taxon>Methanobacteriota</taxon>
        <taxon>Stenosarchaea group</taxon>
        <taxon>Halobacteria</taxon>
        <taxon>Halobacteriales</taxon>
        <taxon>Natrialbaceae</taxon>
        <taxon>Natrinema</taxon>
    </lineage>
</organism>
<evidence type="ECO:0000313" key="7">
    <source>
        <dbReference type="EMBL" id="ELY68038.1"/>
    </source>
</evidence>
<dbReference type="PATRIC" id="fig|1227496.3.peg.1727"/>
<name>L9Y5A5_9EURY</name>
<keyword evidence="2" id="KW-1003">Cell membrane</keyword>
<reference evidence="7 8" key="1">
    <citation type="journal article" date="2014" name="PLoS Genet.">
        <title>Phylogenetically driven sequencing of extremely halophilic archaea reveals strategies for static and dynamic osmo-response.</title>
        <authorList>
            <person name="Becker E.A."/>
            <person name="Seitzer P.M."/>
            <person name="Tritt A."/>
            <person name="Larsen D."/>
            <person name="Krusor M."/>
            <person name="Yao A.I."/>
            <person name="Wu D."/>
            <person name="Madern D."/>
            <person name="Eisen J.A."/>
            <person name="Darling A.E."/>
            <person name="Facciotti M.T."/>
        </authorList>
    </citation>
    <scope>NUCLEOTIDE SEQUENCE [LARGE SCALE GENOMIC DNA]</scope>
    <source>
        <strain evidence="7 8">JCM 10478</strain>
    </source>
</reference>